<dbReference type="Pfam" id="PF05368">
    <property type="entry name" value="NmrA"/>
    <property type="match status" value="1"/>
</dbReference>
<gene>
    <name evidence="2" type="ORF">NITINOP_0176</name>
</gene>
<dbReference type="InterPro" id="IPR036291">
    <property type="entry name" value="NAD(P)-bd_dom_sf"/>
</dbReference>
<sequence>MFVLVGATGHTGSAAAETLLRRGQPVRVVVRSADKGAAWKAKGADVAVASYQDIKAMAKAFEGARGVYLLVPPNYQAQAWLEEQRRTMDLAAEALAASGKPHVVFLSSVGAQIAEGTGPIRAARYGEQRLSAIAENITILRPCYFMDNWAPSIGLAKAQGVLPTFIEPSARIPMISTQDIGRIAAEQLLAGGAGKKLLELAGPEDYSPAQVAAELGAILGREITAKLESLSSVVPTFTSFGFSTEAARLFEEMYTSFAKGAIGYERPAEVARGTVTLREALRNMV</sequence>
<dbReference type="PANTHER" id="PTHR43162:SF1">
    <property type="entry name" value="PRESTALK A DIFFERENTIATION PROTEIN A"/>
    <property type="match status" value="1"/>
</dbReference>
<protein>
    <recommendedName>
        <fullName evidence="1">NmrA-like domain-containing protein</fullName>
    </recommendedName>
</protein>
<dbReference type="RefSeq" id="WP_062481932.1">
    <property type="nucleotide sequence ID" value="NZ_LN885086.1"/>
</dbReference>
<evidence type="ECO:0000259" key="1">
    <source>
        <dbReference type="Pfam" id="PF05368"/>
    </source>
</evidence>
<dbReference type="InterPro" id="IPR051604">
    <property type="entry name" value="Ergot_Alk_Oxidoreductase"/>
</dbReference>
<dbReference type="Proteomes" id="UP000066284">
    <property type="component" value="Chromosome 1"/>
</dbReference>
<dbReference type="EMBL" id="LN885086">
    <property type="protein sequence ID" value="CUQ65152.1"/>
    <property type="molecule type" value="Genomic_DNA"/>
</dbReference>
<dbReference type="SUPFAM" id="SSF51735">
    <property type="entry name" value="NAD(P)-binding Rossmann-fold domains"/>
    <property type="match status" value="1"/>
</dbReference>
<dbReference type="AlphaFoldDB" id="A0A0S4KPC9"/>
<keyword evidence="3" id="KW-1185">Reference proteome</keyword>
<name>A0A0S4KPC9_9BACT</name>
<dbReference type="OrthoDB" id="9777801at2"/>
<organism evidence="2 3">
    <name type="scientific">Candidatus Nitrospira inopinata</name>
    <dbReference type="NCBI Taxonomy" id="1715989"/>
    <lineage>
        <taxon>Bacteria</taxon>
        <taxon>Pseudomonadati</taxon>
        <taxon>Nitrospirota</taxon>
        <taxon>Nitrospiria</taxon>
        <taxon>Nitrospirales</taxon>
        <taxon>Nitrospiraceae</taxon>
        <taxon>Nitrospira</taxon>
    </lineage>
</organism>
<dbReference type="KEGG" id="nio:NITINOP_0176"/>
<dbReference type="STRING" id="1715989.NITINOP_0176"/>
<dbReference type="Gene3D" id="3.40.50.720">
    <property type="entry name" value="NAD(P)-binding Rossmann-like Domain"/>
    <property type="match status" value="1"/>
</dbReference>
<reference evidence="3" key="1">
    <citation type="submission" date="2015-09" db="EMBL/GenBank/DDBJ databases">
        <authorList>
            <person name="Daims H."/>
        </authorList>
    </citation>
    <scope>NUCLEOTIDE SEQUENCE [LARGE SCALE GENOMIC DNA]</scope>
</reference>
<accession>A0A0S4KPC9</accession>
<evidence type="ECO:0000313" key="2">
    <source>
        <dbReference type="EMBL" id="CUQ65152.1"/>
    </source>
</evidence>
<dbReference type="PANTHER" id="PTHR43162">
    <property type="match status" value="1"/>
</dbReference>
<evidence type="ECO:0000313" key="3">
    <source>
        <dbReference type="Proteomes" id="UP000066284"/>
    </source>
</evidence>
<feature type="domain" description="NmrA-like" evidence="1">
    <location>
        <begin position="3"/>
        <end position="254"/>
    </location>
</feature>
<dbReference type="InterPro" id="IPR008030">
    <property type="entry name" value="NmrA-like"/>
</dbReference>
<proteinExistence type="predicted"/>
<dbReference type="Gene3D" id="3.90.25.10">
    <property type="entry name" value="UDP-galactose 4-epimerase, domain 1"/>
    <property type="match status" value="1"/>
</dbReference>